<dbReference type="EMBL" id="PDLM01000016">
    <property type="protein sequence ID" value="RDW59471.1"/>
    <property type="molecule type" value="Genomic_DNA"/>
</dbReference>
<dbReference type="InterPro" id="IPR039367">
    <property type="entry name" value="Och1-like"/>
</dbReference>
<name>A0A3D8QCK6_9HELO</name>
<organism evidence="3 4">
    <name type="scientific">Coleophoma cylindrospora</name>
    <dbReference type="NCBI Taxonomy" id="1849047"/>
    <lineage>
        <taxon>Eukaryota</taxon>
        <taxon>Fungi</taxon>
        <taxon>Dikarya</taxon>
        <taxon>Ascomycota</taxon>
        <taxon>Pezizomycotina</taxon>
        <taxon>Leotiomycetes</taxon>
        <taxon>Helotiales</taxon>
        <taxon>Dermateaceae</taxon>
        <taxon>Coleophoma</taxon>
    </lineage>
</organism>
<keyword evidence="4" id="KW-1185">Reference proteome</keyword>
<evidence type="ECO:0000256" key="2">
    <source>
        <dbReference type="SAM" id="Phobius"/>
    </source>
</evidence>
<evidence type="ECO:0008006" key="5">
    <source>
        <dbReference type="Google" id="ProtNLM"/>
    </source>
</evidence>
<proteinExistence type="inferred from homology"/>
<dbReference type="PANTHER" id="PTHR31834:SF8">
    <property type="entry name" value="TRANSFERASE, PUTATIVE (AFU_ORTHOLOGUE AFUA_6G14040)-RELATED"/>
    <property type="match status" value="1"/>
</dbReference>
<dbReference type="GO" id="GO:0000009">
    <property type="term" value="F:alpha-1,6-mannosyltransferase activity"/>
    <property type="evidence" value="ECO:0007669"/>
    <property type="project" value="InterPro"/>
</dbReference>
<keyword evidence="2" id="KW-1133">Transmembrane helix</keyword>
<comment type="caution">
    <text evidence="3">The sequence shown here is derived from an EMBL/GenBank/DDBJ whole genome shotgun (WGS) entry which is preliminary data.</text>
</comment>
<dbReference type="InterPro" id="IPR029044">
    <property type="entry name" value="Nucleotide-diphossugar_trans"/>
</dbReference>
<gene>
    <name evidence="3" type="ORF">BP6252_12558</name>
</gene>
<accession>A0A3D8QCK6</accession>
<comment type="similarity">
    <text evidence="1">Belongs to the glycosyltransferase 32 family.</text>
</comment>
<protein>
    <recommendedName>
        <fullName evidence="5">Glycosyltransferase family 32 protein</fullName>
    </recommendedName>
</protein>
<keyword evidence="2" id="KW-0472">Membrane</keyword>
<dbReference type="Pfam" id="PF04488">
    <property type="entry name" value="Gly_transf_sug"/>
    <property type="match status" value="1"/>
</dbReference>
<feature type="transmembrane region" description="Helical" evidence="2">
    <location>
        <begin position="12"/>
        <end position="30"/>
    </location>
</feature>
<sequence length="308" mass="35364">MGSHSLLRRSGGISWPAFIIIFFLCAVWYSKNHGLPTMHLANGNSMLSSPSSEFPKFIWQTSNDKAKEKYANYTATWRDVNPTWKYEWLSDDGATEFVEAHFKHRPAILRFWHDLQVVILRADMLRYLTMLARGGVYGDIDTTNLIAIEEWIPPNLQHLEINAIVGIEYDDTTFKVFGKNISFCQWTLSAKPNHPLFETAVRRVMSNLEYISRMKRVDLKDLTLSKDEVLQATGPGLYTDVVMEVLRNQVGENLQLEDFHGQKEPKVFGDVLVLPVRGFASGQRHSHSKDPEYGTILVKHHFGKSWYS</sequence>
<dbReference type="PANTHER" id="PTHR31834">
    <property type="entry name" value="INITIATION-SPECIFIC ALPHA-1,6-MANNOSYLTRANSFERASE"/>
    <property type="match status" value="1"/>
</dbReference>
<dbReference type="Proteomes" id="UP000256645">
    <property type="component" value="Unassembled WGS sequence"/>
</dbReference>
<dbReference type="GO" id="GO:0000136">
    <property type="term" value="C:mannan polymerase complex"/>
    <property type="evidence" value="ECO:0007669"/>
    <property type="project" value="TreeGrafter"/>
</dbReference>
<keyword evidence="2" id="KW-0812">Transmembrane</keyword>
<evidence type="ECO:0000256" key="1">
    <source>
        <dbReference type="ARBA" id="ARBA00009003"/>
    </source>
</evidence>
<evidence type="ECO:0000313" key="4">
    <source>
        <dbReference type="Proteomes" id="UP000256645"/>
    </source>
</evidence>
<dbReference type="OrthoDB" id="409543at2759"/>
<dbReference type="SUPFAM" id="SSF53448">
    <property type="entry name" value="Nucleotide-diphospho-sugar transferases"/>
    <property type="match status" value="1"/>
</dbReference>
<reference evidence="3 4" key="1">
    <citation type="journal article" date="2018" name="IMA Fungus">
        <title>IMA Genome-F 9: Draft genome sequence of Annulohypoxylon stygium, Aspergillus mulundensis, Berkeleyomyces basicola (syn. Thielaviopsis basicola), Ceratocystis smalleyi, two Cercospora beticola strains, Coleophoma cylindrospora, Fusarium fracticaudum, Phialophora cf. hyalina, and Morchella septimelata.</title>
        <authorList>
            <person name="Wingfield B.D."/>
            <person name="Bills G.F."/>
            <person name="Dong Y."/>
            <person name="Huang W."/>
            <person name="Nel W.J."/>
            <person name="Swalarsk-Parry B.S."/>
            <person name="Vaghefi N."/>
            <person name="Wilken P.M."/>
            <person name="An Z."/>
            <person name="de Beer Z.W."/>
            <person name="De Vos L."/>
            <person name="Chen L."/>
            <person name="Duong T.A."/>
            <person name="Gao Y."/>
            <person name="Hammerbacher A."/>
            <person name="Kikkert J.R."/>
            <person name="Li Y."/>
            <person name="Li H."/>
            <person name="Li K."/>
            <person name="Li Q."/>
            <person name="Liu X."/>
            <person name="Ma X."/>
            <person name="Naidoo K."/>
            <person name="Pethybridge S.J."/>
            <person name="Sun J."/>
            <person name="Steenkamp E.T."/>
            <person name="van der Nest M.A."/>
            <person name="van Wyk S."/>
            <person name="Wingfield M.J."/>
            <person name="Xiong C."/>
            <person name="Yue Q."/>
            <person name="Zhang X."/>
        </authorList>
    </citation>
    <scope>NUCLEOTIDE SEQUENCE [LARGE SCALE GENOMIC DNA]</scope>
    <source>
        <strain evidence="3 4">BP6252</strain>
    </source>
</reference>
<dbReference type="InterPro" id="IPR007577">
    <property type="entry name" value="GlycoTrfase_DXD_sugar-bd_CS"/>
</dbReference>
<dbReference type="AlphaFoldDB" id="A0A3D8QCK6"/>
<evidence type="ECO:0000313" key="3">
    <source>
        <dbReference type="EMBL" id="RDW59471.1"/>
    </source>
</evidence>
<dbReference type="GO" id="GO:0006487">
    <property type="term" value="P:protein N-linked glycosylation"/>
    <property type="evidence" value="ECO:0007669"/>
    <property type="project" value="TreeGrafter"/>
</dbReference>
<dbReference type="Gene3D" id="3.90.550.20">
    <property type="match status" value="1"/>
</dbReference>